<dbReference type="PANTHER" id="PTHR14152">
    <property type="entry name" value="SQUAMOUS CELL CARCINOMA ANTIGEN RECOGNISED BY CYTOTOXIC T LYMPHOCYTES"/>
    <property type="match status" value="1"/>
</dbReference>
<dbReference type="Pfam" id="PF03343">
    <property type="entry name" value="SART-1"/>
    <property type="match status" value="1"/>
</dbReference>
<dbReference type="InterPro" id="IPR045347">
    <property type="entry name" value="HIND"/>
</dbReference>
<evidence type="ECO:0000256" key="2">
    <source>
        <dbReference type="ARBA" id="ARBA00006076"/>
    </source>
</evidence>
<dbReference type="AlphaFoldDB" id="A0A8H2ZG15"/>
<dbReference type="GO" id="GO:0046540">
    <property type="term" value="C:U4/U6 x U5 tri-snRNP complex"/>
    <property type="evidence" value="ECO:0007669"/>
    <property type="project" value="InterPro"/>
</dbReference>
<feature type="compositionally biased region" description="Polar residues" evidence="6">
    <location>
        <begin position="391"/>
        <end position="416"/>
    </location>
</feature>
<feature type="compositionally biased region" description="Polar residues" evidence="6">
    <location>
        <begin position="546"/>
        <end position="570"/>
    </location>
</feature>
<dbReference type="Pfam" id="PF19252">
    <property type="entry name" value="HIND"/>
    <property type="match status" value="1"/>
</dbReference>
<evidence type="ECO:0000256" key="1">
    <source>
        <dbReference type="ARBA" id="ARBA00004123"/>
    </source>
</evidence>
<organism evidence="7 8">
    <name type="scientific">Maudiozyma barnettii</name>
    <dbReference type="NCBI Taxonomy" id="61262"/>
    <lineage>
        <taxon>Eukaryota</taxon>
        <taxon>Fungi</taxon>
        <taxon>Dikarya</taxon>
        <taxon>Ascomycota</taxon>
        <taxon>Saccharomycotina</taxon>
        <taxon>Saccharomycetes</taxon>
        <taxon>Saccharomycetales</taxon>
        <taxon>Saccharomycetaceae</taxon>
        <taxon>Maudiozyma</taxon>
    </lineage>
</organism>
<evidence type="ECO:0000313" key="7">
    <source>
        <dbReference type="EMBL" id="CAB4252940.1"/>
    </source>
</evidence>
<feature type="compositionally biased region" description="Basic residues" evidence="6">
    <location>
        <begin position="527"/>
        <end position="537"/>
    </location>
</feature>
<dbReference type="GO" id="GO:0000481">
    <property type="term" value="P:maturation of 5S rRNA"/>
    <property type="evidence" value="ECO:0007669"/>
    <property type="project" value="TreeGrafter"/>
</dbReference>
<evidence type="ECO:0000256" key="3">
    <source>
        <dbReference type="ARBA" id="ARBA00022664"/>
    </source>
</evidence>
<keyword evidence="5" id="KW-0539">Nucleus</keyword>
<comment type="subcellular location">
    <subcellularLocation>
        <location evidence="1">Nucleus</location>
    </subcellularLocation>
</comment>
<dbReference type="EMBL" id="CAEFZW010000002">
    <property type="protein sequence ID" value="CAB4252940.1"/>
    <property type="molecule type" value="Genomic_DNA"/>
</dbReference>
<gene>
    <name evidence="7" type="ORF">KABA2_02S07964</name>
</gene>
<accession>A0A8H2ZG15</accession>
<feature type="region of interest" description="Disordered" evidence="6">
    <location>
        <begin position="390"/>
        <end position="416"/>
    </location>
</feature>
<evidence type="ECO:0000256" key="5">
    <source>
        <dbReference type="ARBA" id="ARBA00023242"/>
    </source>
</evidence>
<dbReference type="Proteomes" id="UP000644660">
    <property type="component" value="Unassembled WGS sequence"/>
</dbReference>
<evidence type="ECO:0000313" key="8">
    <source>
        <dbReference type="Proteomes" id="UP000644660"/>
    </source>
</evidence>
<keyword evidence="3" id="KW-0507">mRNA processing</keyword>
<dbReference type="GO" id="GO:0045292">
    <property type="term" value="P:mRNA cis splicing, via spliceosome"/>
    <property type="evidence" value="ECO:0007669"/>
    <property type="project" value="TreeGrafter"/>
</dbReference>
<feature type="region of interest" description="Disordered" evidence="6">
    <location>
        <begin position="179"/>
        <end position="201"/>
    </location>
</feature>
<evidence type="ECO:0000256" key="6">
    <source>
        <dbReference type="SAM" id="MobiDB-lite"/>
    </source>
</evidence>
<dbReference type="OrthoDB" id="5583at2759"/>
<comment type="caution">
    <text evidence="7">The sequence shown here is derived from an EMBL/GenBank/DDBJ whole genome shotgun (WGS) entry which is preliminary data.</text>
</comment>
<reference evidence="7 8" key="1">
    <citation type="submission" date="2020-05" db="EMBL/GenBank/DDBJ databases">
        <authorList>
            <person name="Casaregola S."/>
            <person name="Devillers H."/>
            <person name="Grondin C."/>
        </authorList>
    </citation>
    <scope>NUCLEOTIDE SEQUENCE [LARGE SCALE GENOMIC DNA]</scope>
    <source>
        <strain evidence="7 8">CLIB 1767</strain>
    </source>
</reference>
<keyword evidence="4" id="KW-0508">mRNA splicing</keyword>
<dbReference type="GeneID" id="64856083"/>
<dbReference type="InterPro" id="IPR005011">
    <property type="entry name" value="SNU66/SART1"/>
</dbReference>
<comment type="similarity">
    <text evidence="2">Belongs to the SNU66/SART1 family.</text>
</comment>
<proteinExistence type="inferred from homology"/>
<name>A0A8H2ZG15_9SACH</name>
<dbReference type="RefSeq" id="XP_041404978.1">
    <property type="nucleotide sequence ID" value="XM_041549044.1"/>
</dbReference>
<feature type="region of interest" description="Disordered" evidence="6">
    <location>
        <begin position="527"/>
        <end position="570"/>
    </location>
</feature>
<dbReference type="PANTHER" id="PTHR14152:SF5">
    <property type="entry name" value="U4_U6.U5 TRI-SNRNP-ASSOCIATED PROTEIN 1"/>
    <property type="match status" value="1"/>
</dbReference>
<sequence length="570" mass="65605">MAEEISLSLEETNKIRIQLGLKPIVLADSGTTSGNNHKLPEVRGDQKDIKTQFIDENRISNIRKRLNKASQQIILNLNDESQTNEGWLNKVGSQDKNHTVNISFDDEVEDDDDGNMPVLKLSHKLSEFQNGKDIILTLKDKSINDDKSDDDVLENEALSTFKDQSKNLKLKDMNKERRRKKYTLNVSSKDLEDQDSDKEEQGSVLRINANSTIPTDIEEQGHVIDNNEKVNKIKVEFSDNDSEDDFNGGDFKVAKIKKRKIKDFKSIKKRKKINLPSLIKEVKLIDEDEDEDDLLSLKINRTTDNFKKERPDLVNEAEHDIKKEAMENRRREMEIRKLRNNDKVAATGGGLMIDESASFLTKLNSKLIESDDEKENAIVDDIFTEEDKTHTSTPYNRLESTLPSIPNDKTQSDTSANKEVTFSSGLASTLHFLQDRNVLPTKQEITDNPSNDELLKLKKKIGHRKLEEEREKKYGSDTRIQKDQRTVSNIQSEILKEYNPEINLVYRDDNGNELTTKEAYKKLSQRFHGTKSNKRKQAKFDERVQQRNTQKRSAMQSNFFESITNNKEGE</sequence>
<keyword evidence="8" id="KW-1185">Reference proteome</keyword>
<evidence type="ECO:0000256" key="4">
    <source>
        <dbReference type="ARBA" id="ARBA00023187"/>
    </source>
</evidence>
<protein>
    <submittedName>
        <fullName evidence="7">Similar to Saccharomyces cerevisiae YOR308C SNU66 Component of the U4/U6.U5 snRNP complex involved in pre-mRNA splicing via spliceosome</fullName>
    </submittedName>
</protein>